<evidence type="ECO:0008006" key="4">
    <source>
        <dbReference type="Google" id="ProtNLM"/>
    </source>
</evidence>
<dbReference type="EMBL" id="FNSA01000003">
    <property type="protein sequence ID" value="SEB66426.1"/>
    <property type="molecule type" value="Genomic_DNA"/>
</dbReference>
<evidence type="ECO:0000256" key="1">
    <source>
        <dbReference type="SAM" id="Phobius"/>
    </source>
</evidence>
<reference evidence="3" key="1">
    <citation type="submission" date="2016-10" db="EMBL/GenBank/DDBJ databases">
        <authorList>
            <person name="Varghese N."/>
            <person name="Submissions S."/>
        </authorList>
    </citation>
    <scope>NUCLEOTIDE SEQUENCE [LARGE SCALE GENOMIC DNA]</scope>
    <source>
        <strain evidence="3">DSM 44234</strain>
    </source>
</reference>
<sequence>MTTTAPSASSRLRASAWPLAAAAGTGAVVLALHLRDPHVQNSWGVCPLYAATGLYCPGCGGLRAVNDVTNGDFLAALGSNALIYPAGAVLVWLWLGWLGRRAGFTVPAVPQNKYLWISVGVLTLVWTVARNFPGSPLAP</sequence>
<evidence type="ECO:0000313" key="3">
    <source>
        <dbReference type="Proteomes" id="UP000182241"/>
    </source>
</evidence>
<dbReference type="AlphaFoldDB" id="A0A1H4L7H8"/>
<protein>
    <recommendedName>
        <fullName evidence="4">DUF2752 domain-containing protein</fullName>
    </recommendedName>
</protein>
<gene>
    <name evidence="2" type="ORF">SAMN04489793_0477</name>
</gene>
<keyword evidence="1" id="KW-1133">Transmembrane helix</keyword>
<name>A0A1H4L7H8_TSUTY</name>
<feature type="transmembrane region" description="Helical" evidence="1">
    <location>
        <begin position="73"/>
        <end position="94"/>
    </location>
</feature>
<keyword evidence="1" id="KW-0812">Transmembrane</keyword>
<dbReference type="InterPro" id="IPR021215">
    <property type="entry name" value="DUF2752"/>
</dbReference>
<accession>A0A1H4L7H8</accession>
<dbReference type="OrthoDB" id="5966662at2"/>
<dbReference type="Proteomes" id="UP000182241">
    <property type="component" value="Unassembled WGS sequence"/>
</dbReference>
<evidence type="ECO:0000313" key="2">
    <source>
        <dbReference type="EMBL" id="SEB66426.1"/>
    </source>
</evidence>
<dbReference type="Pfam" id="PF10825">
    <property type="entry name" value="DUF2752"/>
    <property type="match status" value="1"/>
</dbReference>
<feature type="transmembrane region" description="Helical" evidence="1">
    <location>
        <begin position="16"/>
        <end position="34"/>
    </location>
</feature>
<feature type="transmembrane region" description="Helical" evidence="1">
    <location>
        <begin position="114"/>
        <end position="132"/>
    </location>
</feature>
<proteinExistence type="predicted"/>
<dbReference type="STRING" id="57704.SAMN04489793_0477"/>
<dbReference type="RefSeq" id="WP_068740530.1">
    <property type="nucleotide sequence ID" value="NZ_CBDRGN010000005.1"/>
</dbReference>
<organism evidence="2 3">
    <name type="scientific">Tsukamurella tyrosinosolvens</name>
    <dbReference type="NCBI Taxonomy" id="57704"/>
    <lineage>
        <taxon>Bacteria</taxon>
        <taxon>Bacillati</taxon>
        <taxon>Actinomycetota</taxon>
        <taxon>Actinomycetes</taxon>
        <taxon>Mycobacteriales</taxon>
        <taxon>Tsukamurellaceae</taxon>
        <taxon>Tsukamurella</taxon>
    </lineage>
</organism>
<keyword evidence="1" id="KW-0472">Membrane</keyword>
<keyword evidence="3" id="KW-1185">Reference proteome</keyword>